<evidence type="ECO:0000256" key="8">
    <source>
        <dbReference type="RuleBase" id="RU364057"/>
    </source>
</evidence>
<dbReference type="GO" id="GO:0034982">
    <property type="term" value="P:mitochondrial protein processing"/>
    <property type="evidence" value="ECO:0007669"/>
    <property type="project" value="TreeGrafter"/>
</dbReference>
<dbReference type="AlphaFoldDB" id="A0A1E3IKC9"/>
<dbReference type="GO" id="GO:0004222">
    <property type="term" value="F:metalloendopeptidase activity"/>
    <property type="evidence" value="ECO:0007669"/>
    <property type="project" value="InterPro"/>
</dbReference>
<evidence type="ECO:0000256" key="3">
    <source>
        <dbReference type="ARBA" id="ARBA00014615"/>
    </source>
</evidence>
<comment type="subcellular location">
    <subcellularLocation>
        <location evidence="1 8">Mitochondrion inner membrane</location>
        <topology evidence="1 8">Peripheral membrane protein</topology>
        <orientation evidence="1 8">Intermembrane side</orientation>
    </subcellularLocation>
</comment>
<proteinExistence type="inferred from homology"/>
<feature type="compositionally biased region" description="Polar residues" evidence="9">
    <location>
        <begin position="1"/>
        <end position="23"/>
    </location>
</feature>
<keyword evidence="11" id="KW-1185">Reference proteome</keyword>
<dbReference type="PANTHER" id="PTHR21711:SF0">
    <property type="entry name" value="MITOCHONDRIAL INNER MEMBRANE PROTEASE ATP23 HOMOLOG"/>
    <property type="match status" value="1"/>
</dbReference>
<evidence type="ECO:0000256" key="4">
    <source>
        <dbReference type="ARBA" id="ARBA00022670"/>
    </source>
</evidence>
<dbReference type="GeneID" id="91085281"/>
<comment type="similarity">
    <text evidence="2 8">Belongs to the peptidase M76 family.</text>
</comment>
<keyword evidence="8" id="KW-0496">Mitochondrion</keyword>
<evidence type="ECO:0000256" key="5">
    <source>
        <dbReference type="ARBA" id="ARBA00022723"/>
    </source>
</evidence>
<evidence type="ECO:0000256" key="9">
    <source>
        <dbReference type="SAM" id="MobiDB-lite"/>
    </source>
</evidence>
<reference evidence="10" key="2">
    <citation type="journal article" date="2022" name="Elife">
        <title>Obligate sexual reproduction of a homothallic fungus closely related to the Cryptococcus pathogenic species complex.</title>
        <authorList>
            <person name="Passer A.R."/>
            <person name="Clancey S.A."/>
            <person name="Shea T."/>
            <person name="David-Palma M."/>
            <person name="Averette A.F."/>
            <person name="Boekhout T."/>
            <person name="Porcel B.M."/>
            <person name="Nowrousian M."/>
            <person name="Cuomo C.A."/>
            <person name="Sun S."/>
            <person name="Heitman J."/>
            <person name="Coelho M.A."/>
        </authorList>
    </citation>
    <scope>NUCLEOTIDE SEQUENCE</scope>
    <source>
        <strain evidence="10">CBS 7841</strain>
    </source>
</reference>
<dbReference type="InterPro" id="IPR019165">
    <property type="entry name" value="Peptidase_M76_ATP23"/>
</dbReference>
<dbReference type="VEuPathDB" id="FungiDB:L203_02470"/>
<dbReference type="EC" id="3.4.24.-" evidence="8"/>
<dbReference type="GO" id="GO:0046872">
    <property type="term" value="F:metal ion binding"/>
    <property type="evidence" value="ECO:0007669"/>
    <property type="project" value="UniProtKB-KW"/>
</dbReference>
<gene>
    <name evidence="10" type="ORF">L203_101067</name>
</gene>
<dbReference type="RefSeq" id="XP_066066614.1">
    <property type="nucleotide sequence ID" value="XM_066210517.1"/>
</dbReference>
<keyword evidence="5 8" id="KW-0479">Metal-binding</keyword>
<evidence type="ECO:0000256" key="7">
    <source>
        <dbReference type="ARBA" id="ARBA00023049"/>
    </source>
</evidence>
<reference evidence="10" key="3">
    <citation type="submission" date="2024-01" db="EMBL/GenBank/DDBJ databases">
        <authorList>
            <person name="Coelho M.A."/>
            <person name="David-Palma M."/>
            <person name="Shea T."/>
            <person name="Sun S."/>
            <person name="Cuomo C.A."/>
            <person name="Heitman J."/>
        </authorList>
    </citation>
    <scope>NUCLEOTIDE SEQUENCE</scope>
    <source>
        <strain evidence="10">CBS 7841</strain>
    </source>
</reference>
<dbReference type="KEGG" id="cdep:91085281"/>
<keyword evidence="4 8" id="KW-0645">Protease</keyword>
<evidence type="ECO:0000256" key="1">
    <source>
        <dbReference type="ARBA" id="ARBA00004137"/>
    </source>
</evidence>
<sequence>MTAGSSPIQTSPAEGFESTSASKPVSPAFERWRSSLAQFTGLGLTEEEQAERQALKDQGKLARDWDKCEKWKRDLMDYSPAVNFMLQHLKLSGCPFPSTTIQCHPCPESRAGGFSPEHGILLCQDRFYSKKHMEDTLAHELIHAYDHCRFKVDWGSLRHHACSEIRAANLSGDCRFAREIRRGFYSFNKQHQACVKRRAILSVLANPACTSQEMAEKAVNEVWESCFTDTRPFDEIY</sequence>
<evidence type="ECO:0000256" key="2">
    <source>
        <dbReference type="ARBA" id="ARBA00009915"/>
    </source>
</evidence>
<organism evidence="10 11">
    <name type="scientific">Cryptococcus depauperatus CBS 7841</name>
    <dbReference type="NCBI Taxonomy" id="1295531"/>
    <lineage>
        <taxon>Eukaryota</taxon>
        <taxon>Fungi</taxon>
        <taxon>Dikarya</taxon>
        <taxon>Basidiomycota</taxon>
        <taxon>Agaricomycotina</taxon>
        <taxon>Tremellomycetes</taxon>
        <taxon>Tremellales</taxon>
        <taxon>Cryptococcaceae</taxon>
        <taxon>Cryptococcus</taxon>
    </lineage>
</organism>
<name>A0A1E3IKC9_9TREE</name>
<dbReference type="GO" id="GO:0005743">
    <property type="term" value="C:mitochondrial inner membrane"/>
    <property type="evidence" value="ECO:0007669"/>
    <property type="project" value="UniProtKB-SubCell"/>
</dbReference>
<dbReference type="OrthoDB" id="285308at2759"/>
<keyword evidence="7 8" id="KW-0482">Metalloprotease</keyword>
<evidence type="ECO:0000256" key="6">
    <source>
        <dbReference type="ARBA" id="ARBA00022801"/>
    </source>
</evidence>
<protein>
    <recommendedName>
        <fullName evidence="3 8">Mitochondrial inner membrane protease ATP23</fullName>
        <ecNumber evidence="8">3.4.24.-</ecNumber>
    </recommendedName>
</protein>
<reference evidence="10" key="1">
    <citation type="submission" date="2016-06" db="EMBL/GenBank/DDBJ databases">
        <authorList>
            <person name="Cuomo C."/>
            <person name="Litvintseva A."/>
            <person name="Heitman J."/>
            <person name="Chen Y."/>
            <person name="Sun S."/>
            <person name="Springer D."/>
            <person name="Dromer F."/>
            <person name="Young S."/>
            <person name="Zeng Q."/>
            <person name="Chapman S."/>
            <person name="Gujja S."/>
            <person name="Saif S."/>
            <person name="Birren B."/>
        </authorList>
    </citation>
    <scope>NUCLEOTIDE SEQUENCE</scope>
    <source>
        <strain evidence="10">CBS 7841</strain>
    </source>
</reference>
<evidence type="ECO:0000313" key="10">
    <source>
        <dbReference type="EMBL" id="WVN85914.1"/>
    </source>
</evidence>
<dbReference type="GO" id="GO:0033615">
    <property type="term" value="P:mitochondrial proton-transporting ATP synthase complex assembly"/>
    <property type="evidence" value="ECO:0007669"/>
    <property type="project" value="TreeGrafter"/>
</dbReference>
<keyword evidence="8" id="KW-0999">Mitochondrion inner membrane</keyword>
<dbReference type="Proteomes" id="UP000094043">
    <property type="component" value="Chromosome 1"/>
</dbReference>
<evidence type="ECO:0000313" key="11">
    <source>
        <dbReference type="Proteomes" id="UP000094043"/>
    </source>
</evidence>
<comment type="function">
    <text evidence="8">Has a dual role in the assembly of mitochondrial ATPase.</text>
</comment>
<keyword evidence="8" id="KW-0472">Membrane</keyword>
<dbReference type="EMBL" id="CP143784">
    <property type="protein sequence ID" value="WVN85914.1"/>
    <property type="molecule type" value="Genomic_DNA"/>
</dbReference>
<feature type="region of interest" description="Disordered" evidence="9">
    <location>
        <begin position="1"/>
        <end position="24"/>
    </location>
</feature>
<dbReference type="Pfam" id="PF09768">
    <property type="entry name" value="Peptidase_M76"/>
    <property type="match status" value="1"/>
</dbReference>
<keyword evidence="6 8" id="KW-0378">Hydrolase</keyword>
<accession>A0A1E3IKC9</accession>
<dbReference type="PANTHER" id="PTHR21711">
    <property type="entry name" value="MITOCHONDRIAL INNER MEMBRANE PROTEASE"/>
    <property type="match status" value="1"/>
</dbReference>